<evidence type="ECO:0008006" key="4">
    <source>
        <dbReference type="Google" id="ProtNLM"/>
    </source>
</evidence>
<evidence type="ECO:0000256" key="1">
    <source>
        <dbReference type="SAM" id="Phobius"/>
    </source>
</evidence>
<dbReference type="Proteomes" id="UP000823868">
    <property type="component" value="Unassembled WGS sequence"/>
</dbReference>
<gene>
    <name evidence="2" type="ORF">H9841_06545</name>
</gene>
<keyword evidence="1" id="KW-0812">Transmembrane</keyword>
<evidence type="ECO:0000313" key="2">
    <source>
        <dbReference type="EMBL" id="HIY21541.1"/>
    </source>
</evidence>
<reference evidence="2" key="2">
    <citation type="submission" date="2021-04" db="EMBL/GenBank/DDBJ databases">
        <authorList>
            <person name="Gilroy R."/>
        </authorList>
    </citation>
    <scope>NUCLEOTIDE SEQUENCE</scope>
    <source>
        <strain evidence="2">ChiBcec16_6824</strain>
    </source>
</reference>
<keyword evidence="1" id="KW-1133">Transmembrane helix</keyword>
<evidence type="ECO:0000313" key="3">
    <source>
        <dbReference type="Proteomes" id="UP000823868"/>
    </source>
</evidence>
<accession>A0A9D2BXT7</accession>
<feature type="transmembrane region" description="Helical" evidence="1">
    <location>
        <begin position="42"/>
        <end position="65"/>
    </location>
</feature>
<name>A0A9D2BXT7_9FIRM</name>
<dbReference type="EMBL" id="DXDX01000120">
    <property type="protein sequence ID" value="HIY21541.1"/>
    <property type="molecule type" value="Genomic_DNA"/>
</dbReference>
<sequence>MKRNPEEQRIYEALSTIQTPPAHLEEGVRARLAQKHRPARPYFRAALAAACLAVMLGVTVGAAGLSDAWRYFFPSVPKNAVTELGVSQTNGDCTLTLEQAIADDSGVLLLLGLSRTDGGEIDPEIRTYFGDMALDCTLSLDGMPVLTSTGGYRTSGRTRSGDGKTLYFTKDLQINDVEGSLEGRTLTLQVPALGKWYTNFPATVSLASLAEEEIPTYRPVPGTEREAELGRLLAEQNCDLPIPEAEGFSGAAVRGAIILEDGALSIAVESIYEIRGMTDCIAVEPNALVDTRTGTRYDMDHATTAYLPDGTKTSIVSFRDCPLTAADLPWLELEVEYQIAQLVCKEPFTLDFQVDTSSALTLFLEPIQFDGQTLLLRELRLSAREIALELEQSEAYDASLRVPLTITLKDGTVLEPWVRGGHLNEVCVLNYTLLTEDGVPWFLDTSQVASVTIGDTTFAVP</sequence>
<comment type="caution">
    <text evidence="2">The sequence shown here is derived from an EMBL/GenBank/DDBJ whole genome shotgun (WGS) entry which is preliminary data.</text>
</comment>
<keyword evidence="1" id="KW-0472">Membrane</keyword>
<proteinExistence type="predicted"/>
<reference evidence="2" key="1">
    <citation type="journal article" date="2021" name="PeerJ">
        <title>Extensive microbial diversity within the chicken gut microbiome revealed by metagenomics and culture.</title>
        <authorList>
            <person name="Gilroy R."/>
            <person name="Ravi A."/>
            <person name="Getino M."/>
            <person name="Pursley I."/>
            <person name="Horton D.L."/>
            <person name="Alikhan N.F."/>
            <person name="Baker D."/>
            <person name="Gharbi K."/>
            <person name="Hall N."/>
            <person name="Watson M."/>
            <person name="Adriaenssens E.M."/>
            <person name="Foster-Nyarko E."/>
            <person name="Jarju S."/>
            <person name="Secka A."/>
            <person name="Antonio M."/>
            <person name="Oren A."/>
            <person name="Chaudhuri R.R."/>
            <person name="La Ragione R."/>
            <person name="Hildebrand F."/>
            <person name="Pallen M.J."/>
        </authorList>
    </citation>
    <scope>NUCLEOTIDE SEQUENCE</scope>
    <source>
        <strain evidence="2">ChiBcec16_6824</strain>
    </source>
</reference>
<dbReference type="AlphaFoldDB" id="A0A9D2BXT7"/>
<protein>
    <recommendedName>
        <fullName evidence="4">DUF4179 domain-containing protein</fullName>
    </recommendedName>
</protein>
<organism evidence="2 3">
    <name type="scientific">Candidatus Flavonifractor merdigallinarum</name>
    <dbReference type="NCBI Taxonomy" id="2838589"/>
    <lineage>
        <taxon>Bacteria</taxon>
        <taxon>Bacillati</taxon>
        <taxon>Bacillota</taxon>
        <taxon>Clostridia</taxon>
        <taxon>Eubacteriales</taxon>
        <taxon>Oscillospiraceae</taxon>
        <taxon>Flavonifractor</taxon>
    </lineage>
</organism>